<keyword evidence="5" id="KW-0282">Flagellum</keyword>
<dbReference type="Proteomes" id="UP000710385">
    <property type="component" value="Unassembled WGS sequence"/>
</dbReference>
<dbReference type="Pfam" id="PF12945">
    <property type="entry name" value="PilZNR"/>
    <property type="match status" value="1"/>
</dbReference>
<keyword evidence="1" id="KW-0973">c-di-GMP</keyword>
<dbReference type="AlphaFoldDB" id="A0A928Y6B9"/>
<dbReference type="InterPro" id="IPR012349">
    <property type="entry name" value="Split_barrel_FMN-bd"/>
</dbReference>
<keyword evidence="5" id="KW-0966">Cell projection</keyword>
<sequence>MIGYVQGSTLIVSMPASEQLIGEPFIEGDQLNVRLITGQYAYKFTAFVDKIIKAPFKYLHLSFPKTYKAKAYASHEELNAISRQPWPKKRFRLRSATSVSAAPASLLISLWAH</sequence>
<organism evidence="5 6">
    <name type="scientific">candidate division WWE3 bacterium</name>
    <dbReference type="NCBI Taxonomy" id="2053526"/>
    <lineage>
        <taxon>Bacteria</taxon>
        <taxon>Katanobacteria</taxon>
    </lineage>
</organism>
<accession>A0A928Y6B9</accession>
<evidence type="ECO:0000313" key="5">
    <source>
        <dbReference type="EMBL" id="MBE7525983.1"/>
    </source>
</evidence>
<dbReference type="InterPro" id="IPR009926">
    <property type="entry name" value="T3SS_YcgR_PilZN"/>
</dbReference>
<dbReference type="Gene3D" id="2.30.110.10">
    <property type="entry name" value="Electron Transport, Fmn-binding Protein, Chain A"/>
    <property type="match status" value="1"/>
</dbReference>
<dbReference type="EMBL" id="JABTTY010000003">
    <property type="protein sequence ID" value="MBE7525983.1"/>
    <property type="molecule type" value="Genomic_DNA"/>
</dbReference>
<name>A0A928Y6B9_UNCKA</name>
<evidence type="ECO:0000259" key="4">
    <source>
        <dbReference type="Pfam" id="PF12945"/>
    </source>
</evidence>
<keyword evidence="3" id="KW-0975">Bacterial flagellum</keyword>
<evidence type="ECO:0000256" key="1">
    <source>
        <dbReference type="ARBA" id="ARBA00022636"/>
    </source>
</evidence>
<protein>
    <submittedName>
        <fullName evidence="5">Flagellar brake protein</fullName>
    </submittedName>
</protein>
<dbReference type="SUPFAM" id="SSF141371">
    <property type="entry name" value="PilZ domain-like"/>
    <property type="match status" value="1"/>
</dbReference>
<comment type="caution">
    <text evidence="5">The sequence shown here is derived from an EMBL/GenBank/DDBJ whole genome shotgun (WGS) entry which is preliminary data.</text>
</comment>
<keyword evidence="5" id="KW-0969">Cilium</keyword>
<gene>
    <name evidence="5" type="ORF">HS096_06890</name>
</gene>
<evidence type="ECO:0000256" key="3">
    <source>
        <dbReference type="ARBA" id="ARBA00023143"/>
    </source>
</evidence>
<feature type="domain" description="Type III secretion system flagellar brake protein YcgR PilZN" evidence="4">
    <location>
        <begin position="2"/>
        <end position="64"/>
    </location>
</feature>
<evidence type="ECO:0000256" key="2">
    <source>
        <dbReference type="ARBA" id="ARBA00022741"/>
    </source>
</evidence>
<keyword evidence="2" id="KW-0547">Nucleotide-binding</keyword>
<evidence type="ECO:0000313" key="6">
    <source>
        <dbReference type="Proteomes" id="UP000710385"/>
    </source>
</evidence>
<reference evidence="5" key="1">
    <citation type="submission" date="2020-05" db="EMBL/GenBank/DDBJ databases">
        <title>High-Quality Genomes of Partial-Nitritation/Anammox System by Hierarchical Clustering Based Hybrid Assembly.</title>
        <authorList>
            <person name="Liu L."/>
            <person name="Wang Y."/>
            <person name="Che Y."/>
            <person name="Chen Y."/>
            <person name="Xia Y."/>
            <person name="Luo R."/>
            <person name="Cheng S.H."/>
            <person name="Zheng C."/>
            <person name="Zhang T."/>
        </authorList>
    </citation>
    <scope>NUCLEOTIDE SEQUENCE</scope>
    <source>
        <strain evidence="5">H1_PAT1</strain>
    </source>
</reference>
<proteinExistence type="predicted"/>
<dbReference type="GO" id="GO:0000166">
    <property type="term" value="F:nucleotide binding"/>
    <property type="evidence" value="ECO:0007669"/>
    <property type="project" value="UniProtKB-KW"/>
</dbReference>